<dbReference type="STRING" id="1407499.HHUB_3395"/>
<dbReference type="RefSeq" id="WP_059057739.1">
    <property type="nucleotide sequence ID" value="NZ_LN831302.1"/>
</dbReference>
<proteinExistence type="predicted"/>
<evidence type="ECO:0000313" key="2">
    <source>
        <dbReference type="Proteomes" id="UP000066737"/>
    </source>
</evidence>
<organism evidence="1 2">
    <name type="scientific">Halobacterium hubeiense</name>
    <dbReference type="NCBI Taxonomy" id="1407499"/>
    <lineage>
        <taxon>Archaea</taxon>
        <taxon>Methanobacteriati</taxon>
        <taxon>Methanobacteriota</taxon>
        <taxon>Stenosarchaea group</taxon>
        <taxon>Halobacteria</taxon>
        <taxon>Halobacteriales</taxon>
        <taxon>Halobacteriaceae</taxon>
        <taxon>Halobacterium</taxon>
    </lineage>
</organism>
<evidence type="ECO:0000313" key="1">
    <source>
        <dbReference type="EMBL" id="CQH61201.1"/>
    </source>
</evidence>
<accession>A0A0U5D0L7</accession>
<dbReference type="Proteomes" id="UP000066737">
    <property type="component" value="Chromosome I"/>
</dbReference>
<dbReference type="KEGG" id="hhb:Hhub_3395"/>
<reference evidence="2" key="1">
    <citation type="journal article" date="2016" name="Environ. Microbiol.">
        <title>The complete genome of a viable archaeum isolated from 123-million-year-old rock salt.</title>
        <authorList>
            <person name="Jaakkola S.T."/>
            <person name="Pfeiffer F."/>
            <person name="Ravantti J.J."/>
            <person name="Guo Q."/>
            <person name="Liu Y."/>
            <person name="Chen X."/>
            <person name="Ma H."/>
            <person name="Yang C."/>
            <person name="Oksanen H.M."/>
            <person name="Bamford D.H."/>
        </authorList>
    </citation>
    <scope>NUCLEOTIDE SEQUENCE</scope>
    <source>
        <strain evidence="2">JI20-1</strain>
    </source>
</reference>
<protein>
    <submittedName>
        <fullName evidence="1">Uncharacterized protein</fullName>
    </submittedName>
</protein>
<name>A0A0U5D0L7_9EURY</name>
<dbReference type="EMBL" id="LN831302">
    <property type="protein sequence ID" value="CQH61201.1"/>
    <property type="molecule type" value="Genomic_DNA"/>
</dbReference>
<dbReference type="AlphaFoldDB" id="A0A0U5D0L7"/>
<gene>
    <name evidence="1" type="ORF">HHUB_3395</name>
</gene>
<sequence>MAEDDFPTRLAAYTGDDADGGEGLPSASAVVAGVLAPLRGADKSPGGKRFDVAETSHADKRYAFACPVELAGTDCTARLVVRREDGYVYARHGVHPPESGGLLSRVRGGKSGYDALGVDADLVARLAKRRRKVVANGVDSRVATPRMTDEPVGFELRFETADTAVLSVTGYTDGRDYLSVPLPDLALRAVAAERAVLD</sequence>
<dbReference type="GeneID" id="91108073"/>
<dbReference type="OrthoDB" id="252218at2157"/>
<keyword evidence="2" id="KW-1185">Reference proteome</keyword>